<dbReference type="InterPro" id="IPR035969">
    <property type="entry name" value="Rab-GAP_TBC_sf"/>
</dbReference>
<reference evidence="3" key="1">
    <citation type="submission" date="2021-12" db="EMBL/GenBank/DDBJ databases">
        <title>Prjna785345.</title>
        <authorList>
            <person name="Rujirawat T."/>
            <person name="Krajaejun T."/>
        </authorList>
    </citation>
    <scope>NUCLEOTIDE SEQUENCE</scope>
    <source>
        <strain evidence="3">Pi057C3</strain>
    </source>
</reference>
<dbReference type="PANTHER" id="PTHR47219:SF20">
    <property type="entry name" value="TBC1 DOMAIN FAMILY MEMBER 2B"/>
    <property type="match status" value="1"/>
</dbReference>
<dbReference type="GO" id="GO:0031267">
    <property type="term" value="F:small GTPase binding"/>
    <property type="evidence" value="ECO:0007669"/>
    <property type="project" value="TreeGrafter"/>
</dbReference>
<dbReference type="InterPro" id="IPR050302">
    <property type="entry name" value="Rab_GAP_TBC_domain"/>
</dbReference>
<feature type="domain" description="Rab-GAP TBC" evidence="2">
    <location>
        <begin position="159"/>
        <end position="358"/>
    </location>
</feature>
<feature type="region of interest" description="Disordered" evidence="1">
    <location>
        <begin position="457"/>
        <end position="483"/>
    </location>
</feature>
<evidence type="ECO:0000259" key="2">
    <source>
        <dbReference type="PROSITE" id="PS50086"/>
    </source>
</evidence>
<dbReference type="Proteomes" id="UP001209570">
    <property type="component" value="Unassembled WGS sequence"/>
</dbReference>
<accession>A0AAD5Q5L6</accession>
<protein>
    <recommendedName>
        <fullName evidence="2">Rab-GAP TBC domain-containing protein</fullName>
    </recommendedName>
</protein>
<name>A0AAD5Q5L6_PYTIN</name>
<feature type="region of interest" description="Disordered" evidence="1">
    <location>
        <begin position="500"/>
        <end position="550"/>
    </location>
</feature>
<dbReference type="EMBL" id="JAKCXM010000188">
    <property type="protein sequence ID" value="KAJ0399270.1"/>
    <property type="molecule type" value="Genomic_DNA"/>
</dbReference>
<sequence>MGRARLMTLCATDDLLDAATTDAAAVAKPKPPLPPPAACVHGRRLSCLRPRERFACSRWWTALPAGAACHCETPVFPCRLASSSSSPSPAADGNSSNRRKRWLERLERHDWERLERVCQRWKERARGGSEPPTPERLSLSSWAETRLWTNRLDALVRGGVPAHLRGRVWWMCSGAASRRAAAAPYETYAALLPRLPLLSKRDVLEIEKDLPRTFPQDNAAAVDDPSERRRLARQQHELRRVLQAYCLRNPTIGYCQSMNFLGAVLLQHLEEEEAFWVLVAMLEDLLPQFHSHSMLGSRAELRVFTDLVHQKLPTLAQHLQALGVDLAPVTPKWFLCLFLNTLPLTTVLRIWDVFFCEGSHVLVRVGLTLLKLREPEILGCDDVLDVYALLKFSDDALQALTAPHRSTTFSLHRDECVCDTLLRLAMDKSFLGPIASDTLEELRLFYRNEVIEELKSATAGRRRENDGVDGEEMGDEDNAERGRRRYAEADQELAEYDFVQEYSYHTGDVSPTKHIEFDDDDDDEDGDRTHASSSSSSDSFITVDYTGSGE</sequence>
<organism evidence="3 4">
    <name type="scientific">Pythium insidiosum</name>
    <name type="common">Pythiosis disease agent</name>
    <dbReference type="NCBI Taxonomy" id="114742"/>
    <lineage>
        <taxon>Eukaryota</taxon>
        <taxon>Sar</taxon>
        <taxon>Stramenopiles</taxon>
        <taxon>Oomycota</taxon>
        <taxon>Peronosporomycetes</taxon>
        <taxon>Pythiales</taxon>
        <taxon>Pythiaceae</taxon>
        <taxon>Pythium</taxon>
    </lineage>
</organism>
<evidence type="ECO:0000313" key="3">
    <source>
        <dbReference type="EMBL" id="KAJ0399270.1"/>
    </source>
</evidence>
<gene>
    <name evidence="3" type="ORF">P43SY_001854</name>
</gene>
<dbReference type="InterPro" id="IPR000195">
    <property type="entry name" value="Rab-GAP-TBC_dom"/>
</dbReference>
<dbReference type="Gene3D" id="1.10.472.80">
    <property type="entry name" value="Ypt/Rab-GAP domain of gyp1p, domain 3"/>
    <property type="match status" value="1"/>
</dbReference>
<dbReference type="SMART" id="SM00164">
    <property type="entry name" value="TBC"/>
    <property type="match status" value="1"/>
</dbReference>
<comment type="caution">
    <text evidence="3">The sequence shown here is derived from an EMBL/GenBank/DDBJ whole genome shotgun (WGS) entry which is preliminary data.</text>
</comment>
<keyword evidence="4" id="KW-1185">Reference proteome</keyword>
<dbReference type="GO" id="GO:0005096">
    <property type="term" value="F:GTPase activator activity"/>
    <property type="evidence" value="ECO:0007669"/>
    <property type="project" value="TreeGrafter"/>
</dbReference>
<dbReference type="PANTHER" id="PTHR47219">
    <property type="entry name" value="RAB GTPASE-ACTIVATING PROTEIN 1-LIKE"/>
    <property type="match status" value="1"/>
</dbReference>
<evidence type="ECO:0000313" key="4">
    <source>
        <dbReference type="Proteomes" id="UP001209570"/>
    </source>
</evidence>
<dbReference type="FunFam" id="1.10.8.270:FF:000016">
    <property type="entry name" value="TBC1 domain family member 2A"/>
    <property type="match status" value="1"/>
</dbReference>
<dbReference type="AlphaFoldDB" id="A0AAD5Q5L6"/>
<proteinExistence type="predicted"/>
<dbReference type="Gene3D" id="1.10.8.270">
    <property type="entry name" value="putative rabgap domain of human tbc1 domain family member 14 like domains"/>
    <property type="match status" value="1"/>
</dbReference>
<feature type="compositionally biased region" description="Basic and acidic residues" evidence="1">
    <location>
        <begin position="457"/>
        <end position="466"/>
    </location>
</feature>
<dbReference type="SUPFAM" id="SSF47923">
    <property type="entry name" value="Ypt/Rab-GAP domain of gyp1p"/>
    <property type="match status" value="2"/>
</dbReference>
<feature type="compositionally biased region" description="Acidic residues" evidence="1">
    <location>
        <begin position="517"/>
        <end position="526"/>
    </location>
</feature>
<dbReference type="PROSITE" id="PS50086">
    <property type="entry name" value="TBC_RABGAP"/>
    <property type="match status" value="1"/>
</dbReference>
<dbReference type="Pfam" id="PF00566">
    <property type="entry name" value="RabGAP-TBC"/>
    <property type="match status" value="1"/>
</dbReference>
<evidence type="ECO:0000256" key="1">
    <source>
        <dbReference type="SAM" id="MobiDB-lite"/>
    </source>
</evidence>
<feature type="compositionally biased region" description="Acidic residues" evidence="1">
    <location>
        <begin position="467"/>
        <end position="478"/>
    </location>
</feature>